<organism evidence="1 2">
    <name type="scientific">Phyllostomus discolor</name>
    <name type="common">pale spear-nosed bat</name>
    <dbReference type="NCBI Taxonomy" id="89673"/>
    <lineage>
        <taxon>Eukaryota</taxon>
        <taxon>Metazoa</taxon>
        <taxon>Chordata</taxon>
        <taxon>Craniata</taxon>
        <taxon>Vertebrata</taxon>
        <taxon>Euteleostomi</taxon>
        <taxon>Mammalia</taxon>
        <taxon>Eutheria</taxon>
        <taxon>Laurasiatheria</taxon>
        <taxon>Chiroptera</taxon>
        <taxon>Yangochiroptera</taxon>
        <taxon>Phyllostomidae</taxon>
        <taxon>Phyllostominae</taxon>
        <taxon>Phyllostomus</taxon>
    </lineage>
</organism>
<evidence type="ECO:0000313" key="1">
    <source>
        <dbReference type="EMBL" id="KAF6119941.1"/>
    </source>
</evidence>
<dbReference type="EMBL" id="JABVXQ010000003">
    <property type="protein sequence ID" value="KAF6119941.1"/>
    <property type="molecule type" value="Genomic_DNA"/>
</dbReference>
<dbReference type="AlphaFoldDB" id="A0A834B1K7"/>
<sequence length="173" mass="19568">MTKEASIYNVIKTISAINAVWKIGQITCKRMKLDNFLTLYARIKPKCIKDLNVGLKTKKFLEENISGKLFDITLSNIFWICLLGQGKQKKNNKQMGLYQIKSFCSPDWCGPVCWAPSCRAKGHQFGSQSRHMPGLWASPLLGHMQEGTDPYFSHASMLLSLSFSLLSSLFKNK</sequence>
<gene>
    <name evidence="1" type="ORF">HJG60_010308</name>
</gene>
<comment type="caution">
    <text evidence="1">The sequence shown here is derived from an EMBL/GenBank/DDBJ whole genome shotgun (WGS) entry which is preliminary data.</text>
</comment>
<reference evidence="1 2" key="1">
    <citation type="journal article" date="2020" name="Nature">
        <title>Six reference-quality genomes reveal evolution of bat adaptations.</title>
        <authorList>
            <person name="Jebb D."/>
            <person name="Huang Z."/>
            <person name="Pippel M."/>
            <person name="Hughes G.M."/>
            <person name="Lavrichenko K."/>
            <person name="Devanna P."/>
            <person name="Winkler S."/>
            <person name="Jermiin L.S."/>
            <person name="Skirmuntt E.C."/>
            <person name="Katzourakis A."/>
            <person name="Burkitt-Gray L."/>
            <person name="Ray D.A."/>
            <person name="Sullivan K.A.M."/>
            <person name="Roscito J.G."/>
            <person name="Kirilenko B.M."/>
            <person name="Davalos L.M."/>
            <person name="Corthals A.P."/>
            <person name="Power M.L."/>
            <person name="Jones G."/>
            <person name="Ransome R.D."/>
            <person name="Dechmann D.K.N."/>
            <person name="Locatelli A.G."/>
            <person name="Puechmaille S.J."/>
            <person name="Fedrigo O."/>
            <person name="Jarvis E.D."/>
            <person name="Hiller M."/>
            <person name="Vernes S.C."/>
            <person name="Myers E.W."/>
            <person name="Teeling E.C."/>
        </authorList>
    </citation>
    <scope>NUCLEOTIDE SEQUENCE [LARGE SCALE GENOMIC DNA]</scope>
    <source>
        <strain evidence="1">Bat1K_MPI-CBG_1</strain>
    </source>
</reference>
<dbReference type="Proteomes" id="UP000664940">
    <property type="component" value="Unassembled WGS sequence"/>
</dbReference>
<name>A0A834B1K7_9CHIR</name>
<protein>
    <submittedName>
        <fullName evidence="1">Uncharacterized protein</fullName>
    </submittedName>
</protein>
<proteinExistence type="predicted"/>
<evidence type="ECO:0000313" key="2">
    <source>
        <dbReference type="Proteomes" id="UP000664940"/>
    </source>
</evidence>
<accession>A0A834B1K7</accession>